<dbReference type="EMBL" id="VUJU01012234">
    <property type="protein sequence ID" value="KAF0708271.1"/>
    <property type="molecule type" value="Genomic_DNA"/>
</dbReference>
<feature type="non-terminal residue" evidence="3">
    <location>
        <position position="752"/>
    </location>
</feature>
<dbReference type="Proteomes" id="UP000478052">
    <property type="component" value="Unassembled WGS sequence"/>
</dbReference>
<organism evidence="3 4">
    <name type="scientific">Aphis craccivora</name>
    <name type="common">Cowpea aphid</name>
    <dbReference type="NCBI Taxonomy" id="307492"/>
    <lineage>
        <taxon>Eukaryota</taxon>
        <taxon>Metazoa</taxon>
        <taxon>Ecdysozoa</taxon>
        <taxon>Arthropoda</taxon>
        <taxon>Hexapoda</taxon>
        <taxon>Insecta</taxon>
        <taxon>Pterygota</taxon>
        <taxon>Neoptera</taxon>
        <taxon>Paraneoptera</taxon>
        <taxon>Hemiptera</taxon>
        <taxon>Sternorrhyncha</taxon>
        <taxon>Aphidomorpha</taxon>
        <taxon>Aphidoidea</taxon>
        <taxon>Aphididae</taxon>
        <taxon>Aphidini</taxon>
        <taxon>Aphis</taxon>
        <taxon>Aphis</taxon>
    </lineage>
</organism>
<dbReference type="SMART" id="SM00597">
    <property type="entry name" value="ZnF_TTF"/>
    <property type="match status" value="1"/>
</dbReference>
<dbReference type="Pfam" id="PF14291">
    <property type="entry name" value="DUF4371"/>
    <property type="match status" value="1"/>
</dbReference>
<proteinExistence type="predicted"/>
<dbReference type="InterPro" id="IPR008906">
    <property type="entry name" value="HATC_C_dom"/>
</dbReference>
<gene>
    <name evidence="3" type="ORF">FWK35_00037386</name>
</gene>
<evidence type="ECO:0000259" key="2">
    <source>
        <dbReference type="SMART" id="SM00597"/>
    </source>
</evidence>
<feature type="domain" description="TTF-type" evidence="2">
    <location>
        <begin position="87"/>
        <end position="170"/>
    </location>
</feature>
<accession>A0A6G0VT39</accession>
<dbReference type="PANTHER" id="PTHR45749">
    <property type="match status" value="1"/>
</dbReference>
<evidence type="ECO:0000256" key="1">
    <source>
        <dbReference type="SAM" id="MobiDB-lite"/>
    </source>
</evidence>
<dbReference type="SUPFAM" id="SSF53098">
    <property type="entry name" value="Ribonuclease H-like"/>
    <property type="match status" value="1"/>
</dbReference>
<evidence type="ECO:0000313" key="4">
    <source>
        <dbReference type="Proteomes" id="UP000478052"/>
    </source>
</evidence>
<sequence>MKRFGDIRTFFTNTSKSSSTNNQNEPLENPENNPGNSSLCLNNSENESNCIQANKQISSNSVIDFGSLESGPKQPILSYPLKKIGKQNRSFSCKYYEKYFWVEYSVLQDSIYCFVCRQFDNLNTSEEIFKKIGFSNWKKLSEKLEKHSNCKSHCSSIEKYTQFKQSKIHGNVHTQLSDQFKTDILNNQLYILKIIDIILYLARQGLALRGHNEKQESSNKGNFLELCELFCKFDNNFSIKYHTYLSYTSHDIQNEILNIVSNSTIKVITNEIRTCGKYSLMCDEARSFKEEQLSLCVRYCNGFEVCERFIKFIDCSQSRDAESLKNIIINELRQLEIADIPIVAQTYDGASVMSGTVGGLQAKIREKYPTAVYFHCAAHKLALVVTDTCKHIRSSIHFFNLLEMLYIHFSQPSSHSTFIQMQKKLGLKPHELTQISTTRWACRYKNCHSVKINYESIINALEEEINNNKNKHAVEAVGLLKGIKKAQFVFNLFSNITKKDMTLSKATSVINGVIQTLQKKRSDKNFKLLWDEITNFSRTFGISLNYEEFSKKRKPVENQHLKNSLVTSTIGAREENATIEKYWKTNVYYTIIDNITNRMKSRFSDESQKLAKSIDNFFVLDFNGSLEFIKYYSSNLKIKKDILKAEMMIVNNYLNSKIKNWTIQDLLSTVTLELYPNLHNLLQVALCIPVSSASCERSFSAMRRIKNWLRTTMIQNRFSNLAIIHIENELVKTSIESKQILEDFVKYGSRRI</sequence>
<comment type="caution">
    <text evidence="3">The sequence shown here is derived from an EMBL/GenBank/DDBJ whole genome shotgun (WGS) entry which is preliminary data.</text>
</comment>
<protein>
    <recommendedName>
        <fullName evidence="2">TTF-type domain-containing protein</fullName>
    </recommendedName>
</protein>
<dbReference type="PANTHER" id="PTHR45749:SF37">
    <property type="entry name" value="OS05G0311600 PROTEIN"/>
    <property type="match status" value="1"/>
</dbReference>
<dbReference type="Pfam" id="PF05699">
    <property type="entry name" value="Dimer_Tnp_hAT"/>
    <property type="match status" value="1"/>
</dbReference>
<dbReference type="InterPro" id="IPR012337">
    <property type="entry name" value="RNaseH-like_sf"/>
</dbReference>
<name>A0A6G0VT39_APHCR</name>
<feature type="region of interest" description="Disordered" evidence="1">
    <location>
        <begin position="12"/>
        <end position="39"/>
    </location>
</feature>
<dbReference type="InterPro" id="IPR006580">
    <property type="entry name" value="Znf_TTF"/>
</dbReference>
<evidence type="ECO:0000313" key="3">
    <source>
        <dbReference type="EMBL" id="KAF0708271.1"/>
    </source>
</evidence>
<dbReference type="OrthoDB" id="6606496at2759"/>
<dbReference type="InterPro" id="IPR025398">
    <property type="entry name" value="DUF4371"/>
</dbReference>
<reference evidence="3 4" key="1">
    <citation type="submission" date="2019-08" db="EMBL/GenBank/DDBJ databases">
        <title>Whole genome of Aphis craccivora.</title>
        <authorList>
            <person name="Voronova N.V."/>
            <person name="Shulinski R.S."/>
            <person name="Bandarenka Y.V."/>
            <person name="Zhorov D.G."/>
            <person name="Warner D."/>
        </authorList>
    </citation>
    <scope>NUCLEOTIDE SEQUENCE [LARGE SCALE GENOMIC DNA]</scope>
    <source>
        <strain evidence="3">180601</strain>
        <tissue evidence="3">Whole Body</tissue>
    </source>
</reference>
<keyword evidence="4" id="KW-1185">Reference proteome</keyword>
<dbReference type="GO" id="GO:0046983">
    <property type="term" value="F:protein dimerization activity"/>
    <property type="evidence" value="ECO:0007669"/>
    <property type="project" value="InterPro"/>
</dbReference>
<dbReference type="AlphaFoldDB" id="A0A6G0VT39"/>